<feature type="transmembrane region" description="Helical" evidence="8">
    <location>
        <begin position="194"/>
        <end position="214"/>
    </location>
</feature>
<name>A0ABV8TVN8_9ACTN</name>
<feature type="transmembrane region" description="Helical" evidence="8">
    <location>
        <begin position="296"/>
        <end position="329"/>
    </location>
</feature>
<dbReference type="InterPro" id="IPR003445">
    <property type="entry name" value="Cat_transpt"/>
</dbReference>
<gene>
    <name evidence="9" type="ORF">ACFPET_06435</name>
</gene>
<dbReference type="PANTHER" id="PTHR32024">
    <property type="entry name" value="TRK SYSTEM POTASSIUM UPTAKE PROTEIN TRKG-RELATED"/>
    <property type="match status" value="1"/>
</dbReference>
<evidence type="ECO:0000256" key="5">
    <source>
        <dbReference type="ARBA" id="ARBA00022989"/>
    </source>
</evidence>
<feature type="transmembrane region" description="Helical" evidence="8">
    <location>
        <begin position="234"/>
        <end position="254"/>
    </location>
</feature>
<evidence type="ECO:0000256" key="8">
    <source>
        <dbReference type="SAM" id="Phobius"/>
    </source>
</evidence>
<evidence type="ECO:0000256" key="7">
    <source>
        <dbReference type="ARBA" id="ARBA00023136"/>
    </source>
</evidence>
<dbReference type="Proteomes" id="UP001595823">
    <property type="component" value="Unassembled WGS sequence"/>
</dbReference>
<comment type="caution">
    <text evidence="9">The sequence shown here is derived from an EMBL/GenBank/DDBJ whole genome shotgun (WGS) entry which is preliminary data.</text>
</comment>
<dbReference type="RefSeq" id="WP_380618913.1">
    <property type="nucleotide sequence ID" value="NZ_JBHSDK010000010.1"/>
</dbReference>
<dbReference type="Pfam" id="PF02386">
    <property type="entry name" value="TrkH"/>
    <property type="match status" value="1"/>
</dbReference>
<evidence type="ECO:0000256" key="3">
    <source>
        <dbReference type="ARBA" id="ARBA00022475"/>
    </source>
</evidence>
<evidence type="ECO:0000256" key="1">
    <source>
        <dbReference type="ARBA" id="ARBA00004651"/>
    </source>
</evidence>
<feature type="transmembrane region" description="Helical" evidence="8">
    <location>
        <begin position="76"/>
        <end position="100"/>
    </location>
</feature>
<keyword evidence="5 8" id="KW-1133">Transmembrane helix</keyword>
<evidence type="ECO:0000256" key="4">
    <source>
        <dbReference type="ARBA" id="ARBA00022692"/>
    </source>
</evidence>
<proteinExistence type="predicted"/>
<evidence type="ECO:0000313" key="10">
    <source>
        <dbReference type="Proteomes" id="UP001595823"/>
    </source>
</evidence>
<dbReference type="EMBL" id="JBHSDK010000010">
    <property type="protein sequence ID" value="MFC4334831.1"/>
    <property type="molecule type" value="Genomic_DNA"/>
</dbReference>
<evidence type="ECO:0000256" key="6">
    <source>
        <dbReference type="ARBA" id="ARBA00023065"/>
    </source>
</evidence>
<comment type="subcellular location">
    <subcellularLocation>
        <location evidence="1">Cell membrane</location>
        <topology evidence="1">Multi-pass membrane protein</topology>
    </subcellularLocation>
</comment>
<organism evidence="9 10">
    <name type="scientific">Salininema proteolyticum</name>
    <dbReference type="NCBI Taxonomy" id="1607685"/>
    <lineage>
        <taxon>Bacteria</taxon>
        <taxon>Bacillati</taxon>
        <taxon>Actinomycetota</taxon>
        <taxon>Actinomycetes</taxon>
        <taxon>Glycomycetales</taxon>
        <taxon>Glycomycetaceae</taxon>
        <taxon>Salininema</taxon>
    </lineage>
</organism>
<keyword evidence="2" id="KW-0813">Transport</keyword>
<feature type="transmembrane region" description="Helical" evidence="8">
    <location>
        <begin position="128"/>
        <end position="149"/>
    </location>
</feature>
<sequence>MNSWSEWFSRHPVRLVPFGFAAAILLVTALLLLPVSQSGSAPTGFLDALFTATSAITVTGLITLDTSTHWSLFGEGVIMLAMQIGGVGIMATAAFMGLVVSRKIGLTGRLLTQAELNRTLDMGDLKGILLKAFAIFGAVELLATVVLSLRFRFTYGYDRFDAFWTGLFHAVSAFNAGGFSLFSDSMTGFRTDPVILVIVIVSSIVGGLGMPVLFEITRRGWGHRRWSLHTKMTLWGTGFLFVIGFALFLFYEWANPGTLGPMPWQEKTLNALFQSSMLRSTGFNSFDTGELTTDSVLVSVVLMVIGGGSASTAGGMKVTTFFLLAWVIWSELRGDPDVSAFRRQIPPDAIRQALSVALIYVALVAGGIQSVQYLNPDIPLQDIMFEVASAAGTVGQSTGITDAITPGSQAILIFLMYVGRIGPVLFATALAIRGRQRRYQYPMGRPLVG</sequence>
<keyword evidence="10" id="KW-1185">Reference proteome</keyword>
<evidence type="ECO:0000256" key="2">
    <source>
        <dbReference type="ARBA" id="ARBA00022448"/>
    </source>
</evidence>
<feature type="transmembrane region" description="Helical" evidence="8">
    <location>
        <begin position="349"/>
        <end position="368"/>
    </location>
</feature>
<keyword evidence="4 8" id="KW-0812">Transmembrane</keyword>
<feature type="transmembrane region" description="Helical" evidence="8">
    <location>
        <begin position="161"/>
        <end position="182"/>
    </location>
</feature>
<keyword evidence="6" id="KW-0406">Ion transport</keyword>
<accession>A0ABV8TVN8</accession>
<protein>
    <submittedName>
        <fullName evidence="9">TrkH family potassium uptake protein</fullName>
    </submittedName>
</protein>
<feature type="transmembrane region" description="Helical" evidence="8">
    <location>
        <begin position="48"/>
        <end position="64"/>
    </location>
</feature>
<dbReference type="PANTHER" id="PTHR32024:SF1">
    <property type="entry name" value="KTR SYSTEM POTASSIUM UPTAKE PROTEIN B"/>
    <property type="match status" value="1"/>
</dbReference>
<reference evidence="10" key="1">
    <citation type="journal article" date="2019" name="Int. J. Syst. Evol. Microbiol.">
        <title>The Global Catalogue of Microorganisms (GCM) 10K type strain sequencing project: providing services to taxonomists for standard genome sequencing and annotation.</title>
        <authorList>
            <consortium name="The Broad Institute Genomics Platform"/>
            <consortium name="The Broad Institute Genome Sequencing Center for Infectious Disease"/>
            <person name="Wu L."/>
            <person name="Ma J."/>
        </authorList>
    </citation>
    <scope>NUCLEOTIDE SEQUENCE [LARGE SCALE GENOMIC DNA]</scope>
    <source>
        <strain evidence="10">IBRC-M 10908</strain>
    </source>
</reference>
<evidence type="ECO:0000313" key="9">
    <source>
        <dbReference type="EMBL" id="MFC4334831.1"/>
    </source>
</evidence>
<keyword evidence="3" id="KW-1003">Cell membrane</keyword>
<keyword evidence="7 8" id="KW-0472">Membrane</keyword>
<feature type="transmembrane region" description="Helical" evidence="8">
    <location>
        <begin position="411"/>
        <end position="432"/>
    </location>
</feature>